<dbReference type="Proteomes" id="UP000651333">
    <property type="component" value="Unassembled WGS sequence"/>
</dbReference>
<sequence length="125" mass="14728">MNYGPHIYNSLSPEAQREQLRRKQAKIEKKTHRIRLNRIVAIFAIIFVVLGVQIAIKVSQTARINNQVKAEKENLTKVKKTANNLKTKRQNLNDPNYVAKLIRYKFYYSKSNENVYNVHERNDND</sequence>
<protein>
    <submittedName>
        <fullName evidence="4">Cell division protein FtsL</fullName>
    </submittedName>
    <submittedName>
        <fullName evidence="2">Septation inhibitor protein</fullName>
    </submittedName>
    <submittedName>
        <fullName evidence="3">Septum formation initiator family protein</fullName>
    </submittedName>
</protein>
<gene>
    <name evidence="3" type="ORF">GDZ32_02910</name>
    <name evidence="4" type="ORF">IMAU30003_00477</name>
    <name evidence="2" type="ORF">Lh8105_01380</name>
</gene>
<accession>A0A1B2IRF8</accession>
<organism evidence="4 7">
    <name type="scientific">Lactobacillus helveticus</name>
    <name type="common">Lactobacillus suntoryeus</name>
    <dbReference type="NCBI Taxonomy" id="1587"/>
    <lineage>
        <taxon>Bacteria</taxon>
        <taxon>Bacillati</taxon>
        <taxon>Bacillota</taxon>
        <taxon>Bacilli</taxon>
        <taxon>Lactobacillales</taxon>
        <taxon>Lactobacillaceae</taxon>
        <taxon>Lactobacillus</taxon>
    </lineage>
</organism>
<reference evidence="4" key="3">
    <citation type="submission" date="2019-09" db="EMBL/GenBank/DDBJ databases">
        <title>Comparative genomic analysis of Lactobacillus helveticus.</title>
        <authorList>
            <person name="Zhang H."/>
            <person name="Chen Y."/>
            <person name="Zhong Z."/>
        </authorList>
    </citation>
    <scope>NUCLEOTIDE SEQUENCE</scope>
    <source>
        <strain evidence="4">IMAU30003</strain>
    </source>
</reference>
<evidence type="ECO:0000313" key="2">
    <source>
        <dbReference type="EMBL" id="AUI73633.1"/>
    </source>
</evidence>
<evidence type="ECO:0000313" key="3">
    <source>
        <dbReference type="EMBL" id="MPW13983.1"/>
    </source>
</evidence>
<keyword evidence="1" id="KW-0472">Membrane</keyword>
<dbReference type="AlphaFoldDB" id="A0A1B2IRF8"/>
<dbReference type="EMBL" id="WHOE01000019">
    <property type="protein sequence ID" value="MPW13983.1"/>
    <property type="molecule type" value="Genomic_DNA"/>
</dbReference>
<dbReference type="OrthoDB" id="2151746at2"/>
<proteinExistence type="predicted"/>
<evidence type="ECO:0000313" key="7">
    <source>
        <dbReference type="Proteomes" id="UP000651333"/>
    </source>
</evidence>
<reference evidence="2" key="2">
    <citation type="journal article" date="2018" name="Front. Microbiol.">
        <title>Comparative Genomics of Completely Sequenced Lactobacillus helveticus Genomes Provides Insights into Strain-Specific Genes and Resolves Metagenomics Data Down to the Strain Level.</title>
        <authorList>
            <person name="Schmid M."/>
            <person name="Muri J."/>
            <person name="Melidis D."/>
            <person name="Varadarajan A.R."/>
            <person name="Somerville V."/>
            <person name="Wicki A."/>
            <person name="Moser A."/>
            <person name="Bourqui M."/>
            <person name="Wenzel C."/>
            <person name="Eugster-Meier E."/>
            <person name="Frey J.E."/>
            <person name="Irmler S."/>
            <person name="Ahrens C.H."/>
        </authorList>
    </citation>
    <scope>NUCLEOTIDE SEQUENCE</scope>
    <source>
        <strain evidence="2">FAM8105</strain>
    </source>
</reference>
<evidence type="ECO:0000313" key="4">
    <source>
        <dbReference type="EMBL" id="NRO34242.1"/>
    </source>
</evidence>
<evidence type="ECO:0000256" key="1">
    <source>
        <dbReference type="SAM" id="Phobius"/>
    </source>
</evidence>
<dbReference type="Proteomes" id="UP000430466">
    <property type="component" value="Unassembled WGS sequence"/>
</dbReference>
<dbReference type="PANTHER" id="PTHR40027">
    <property type="entry name" value="CELL DIVISION PROTEIN DIVIC"/>
    <property type="match status" value="1"/>
</dbReference>
<keyword evidence="1" id="KW-0812">Transmembrane</keyword>
<keyword evidence="4" id="KW-0131">Cell cycle</keyword>
<reference evidence="5" key="1">
    <citation type="submission" date="2016-05" db="EMBL/GenBank/DDBJ databases">
        <title>Genome sequence of Lactobacillus helveticus FAM8105.</title>
        <authorList>
            <person name="Ahrens C."/>
            <person name="Schmid M."/>
        </authorList>
    </citation>
    <scope>NUCLEOTIDE SEQUENCE [LARGE SCALE GENOMIC DNA]</scope>
    <source>
        <strain evidence="5">FAM8105</strain>
    </source>
</reference>
<dbReference type="GO" id="GO:0051301">
    <property type="term" value="P:cell division"/>
    <property type="evidence" value="ECO:0007669"/>
    <property type="project" value="UniProtKB-KW"/>
</dbReference>
<dbReference type="EMBL" id="CP015496">
    <property type="protein sequence ID" value="AUI73633.1"/>
    <property type="molecule type" value="Genomic_DNA"/>
</dbReference>
<keyword evidence="1" id="KW-1133">Transmembrane helix</keyword>
<dbReference type="EMBL" id="WCHB01000009">
    <property type="protein sequence ID" value="NRO34242.1"/>
    <property type="molecule type" value="Genomic_DNA"/>
</dbReference>
<dbReference type="Pfam" id="PF04977">
    <property type="entry name" value="DivIC"/>
    <property type="match status" value="1"/>
</dbReference>
<dbReference type="InterPro" id="IPR039076">
    <property type="entry name" value="DivIC"/>
</dbReference>
<evidence type="ECO:0000313" key="6">
    <source>
        <dbReference type="Proteomes" id="UP000430466"/>
    </source>
</evidence>
<dbReference type="InterPro" id="IPR007060">
    <property type="entry name" value="FtsL/DivIC"/>
</dbReference>
<keyword evidence="4" id="KW-0132">Cell division</keyword>
<name>A0A1B2IRF8_LACHE</name>
<dbReference type="PANTHER" id="PTHR40027:SF1">
    <property type="entry name" value="CELL DIVISION PROTEIN DIVIC"/>
    <property type="match status" value="1"/>
</dbReference>
<reference evidence="3 6" key="4">
    <citation type="submission" date="2019-10" db="EMBL/GenBank/DDBJ databases">
        <title>Draft genome sequences of Lactobacillus strains.</title>
        <authorList>
            <person name="Cho G.-S."/>
            <person name="Fagbemigun O."/>
            <person name="Brinks E."/>
            <person name="Franz C.M.A.P."/>
        </authorList>
    </citation>
    <scope>NUCLEOTIDE SEQUENCE [LARGE SCALE GENOMIC DNA]</scope>
    <source>
        <strain evidence="3 6">313</strain>
    </source>
</reference>
<dbReference type="Proteomes" id="UP000234562">
    <property type="component" value="Chromosome"/>
</dbReference>
<dbReference type="OMA" id="TREHEQK"/>
<evidence type="ECO:0000313" key="5">
    <source>
        <dbReference type="Proteomes" id="UP000234562"/>
    </source>
</evidence>
<feature type="transmembrane region" description="Helical" evidence="1">
    <location>
        <begin position="36"/>
        <end position="56"/>
    </location>
</feature>
<dbReference type="RefSeq" id="WP_012211366.1">
    <property type="nucleotide sequence ID" value="NZ_CP015496.1"/>
</dbReference>